<comment type="caution">
    <text evidence="3">The sequence shown here is derived from an EMBL/GenBank/DDBJ whole genome shotgun (WGS) entry which is preliminary data.</text>
</comment>
<evidence type="ECO:0000313" key="4">
    <source>
        <dbReference type="Proteomes" id="UP000078476"/>
    </source>
</evidence>
<protein>
    <recommendedName>
        <fullName evidence="2">Reverse transcriptase domain-containing protein</fullName>
    </recommendedName>
</protein>
<dbReference type="SUPFAM" id="SSF56672">
    <property type="entry name" value="DNA/RNA polymerases"/>
    <property type="match status" value="1"/>
</dbReference>
<name>A0A177NCS2_9GAMM</name>
<dbReference type="AlphaFoldDB" id="A0A177NCS2"/>
<dbReference type="Proteomes" id="UP000078476">
    <property type="component" value="Unassembled WGS sequence"/>
</dbReference>
<dbReference type="PANTHER" id="PTHR34047:SF8">
    <property type="entry name" value="PROTEIN YKFC"/>
    <property type="match status" value="1"/>
</dbReference>
<evidence type="ECO:0000256" key="1">
    <source>
        <dbReference type="ARBA" id="ARBA00034120"/>
    </source>
</evidence>
<evidence type="ECO:0000313" key="3">
    <source>
        <dbReference type="EMBL" id="OAI15622.1"/>
    </source>
</evidence>
<dbReference type="STRING" id="980561.A1359_09435"/>
<keyword evidence="4" id="KW-1185">Reference proteome</keyword>
<dbReference type="PANTHER" id="PTHR34047">
    <property type="entry name" value="NUCLEAR INTRON MATURASE 1, MITOCHONDRIAL-RELATED"/>
    <property type="match status" value="1"/>
</dbReference>
<sequence>MKRDSIRLEQIADRENLLRATWKAAQGKQHRPAVARFLHDLEGRLNQLANAILQEHAPLGRCRRFVIHDPKRREITAACFADRVLHHAIMNLAEPRFERMLVESSFACRPGKGVHAAIIAVQNNLRRYPWLVQVDIQSYFLAIDHAILNKLLATRFKGTAFLHLLERIIAVGDSSSSGCGLPIGSLTSQHFANAYLDSADRFLLNHSAVCAHVRYMDDIVWWCRSRQAATETLNCLRDFLWQSRKLTVKSTVQIRQSRQGLCFCGFRVRQGVVLPSSRKLSRYRAGLKRINTARVNAAVSEQQAQRACDNLIATLNGTQSLRFRQRLLANDDTAMDLYTSDSGCRS</sequence>
<dbReference type="OrthoDB" id="9793236at2"/>
<dbReference type="Pfam" id="PF00078">
    <property type="entry name" value="RVT_1"/>
    <property type="match status" value="1"/>
</dbReference>
<dbReference type="RefSeq" id="WP_066982094.1">
    <property type="nucleotide sequence ID" value="NZ_LUUI01000101.1"/>
</dbReference>
<proteinExistence type="inferred from homology"/>
<gene>
    <name evidence="3" type="ORF">A1359_09435</name>
</gene>
<feature type="domain" description="Reverse transcriptase" evidence="2">
    <location>
        <begin position="1"/>
        <end position="268"/>
    </location>
</feature>
<comment type="similarity">
    <text evidence="1">Belongs to the bacterial reverse transcriptase family.</text>
</comment>
<reference evidence="3 4" key="1">
    <citation type="submission" date="2016-03" db="EMBL/GenBank/DDBJ databases">
        <authorList>
            <person name="Ploux O."/>
        </authorList>
    </citation>
    <scope>NUCLEOTIDE SEQUENCE [LARGE SCALE GENOMIC DNA]</scope>
    <source>
        <strain evidence="3 4">R-45370</strain>
    </source>
</reference>
<dbReference type="InterPro" id="IPR000477">
    <property type="entry name" value="RT_dom"/>
</dbReference>
<dbReference type="InterPro" id="IPR043502">
    <property type="entry name" value="DNA/RNA_pol_sf"/>
</dbReference>
<accession>A0A177NCS2</accession>
<organism evidence="3 4">
    <name type="scientific">Methylomonas lenta</name>
    <dbReference type="NCBI Taxonomy" id="980561"/>
    <lineage>
        <taxon>Bacteria</taxon>
        <taxon>Pseudomonadati</taxon>
        <taxon>Pseudomonadota</taxon>
        <taxon>Gammaproteobacteria</taxon>
        <taxon>Methylococcales</taxon>
        <taxon>Methylococcaceae</taxon>
        <taxon>Methylomonas</taxon>
    </lineage>
</organism>
<dbReference type="CDD" id="cd01651">
    <property type="entry name" value="RT_G2_intron"/>
    <property type="match status" value="1"/>
</dbReference>
<dbReference type="EMBL" id="LUUI01000101">
    <property type="protein sequence ID" value="OAI15622.1"/>
    <property type="molecule type" value="Genomic_DNA"/>
</dbReference>
<dbReference type="InterPro" id="IPR051083">
    <property type="entry name" value="GrpII_Intron_Splice-Mob/Def"/>
</dbReference>
<evidence type="ECO:0000259" key="2">
    <source>
        <dbReference type="PROSITE" id="PS50878"/>
    </source>
</evidence>
<dbReference type="PROSITE" id="PS50878">
    <property type="entry name" value="RT_POL"/>
    <property type="match status" value="1"/>
</dbReference>